<feature type="compositionally biased region" description="Basic and acidic residues" evidence="1">
    <location>
        <begin position="91"/>
        <end position="108"/>
    </location>
</feature>
<feature type="region of interest" description="Disordered" evidence="1">
    <location>
        <begin position="236"/>
        <end position="343"/>
    </location>
</feature>
<feature type="region of interest" description="Disordered" evidence="1">
    <location>
        <begin position="692"/>
        <end position="798"/>
    </location>
</feature>
<feature type="compositionally biased region" description="Low complexity" evidence="1">
    <location>
        <begin position="779"/>
        <end position="789"/>
    </location>
</feature>
<dbReference type="SUPFAM" id="SSF50729">
    <property type="entry name" value="PH domain-like"/>
    <property type="match status" value="1"/>
</dbReference>
<dbReference type="GO" id="GO:0005085">
    <property type="term" value="F:guanyl-nucleotide exchange factor activity"/>
    <property type="evidence" value="ECO:0007669"/>
    <property type="project" value="InterPro"/>
</dbReference>
<evidence type="ECO:0000256" key="1">
    <source>
        <dbReference type="SAM" id="MobiDB-lite"/>
    </source>
</evidence>
<feature type="compositionally biased region" description="Polar residues" evidence="1">
    <location>
        <begin position="330"/>
        <end position="343"/>
    </location>
</feature>
<comment type="caution">
    <text evidence="4">The sequence shown here is derived from an EMBL/GenBank/DDBJ whole genome shotgun (WGS) entry which is preliminary data.</text>
</comment>
<dbReference type="PANTHER" id="PTHR10663">
    <property type="entry name" value="GUANYL-NUCLEOTIDE EXCHANGE FACTOR"/>
    <property type="match status" value="1"/>
</dbReference>
<feature type="region of interest" description="Disordered" evidence="1">
    <location>
        <begin position="1475"/>
        <end position="1494"/>
    </location>
</feature>
<dbReference type="InterPro" id="IPR011993">
    <property type="entry name" value="PH-like_dom_sf"/>
</dbReference>
<feature type="compositionally biased region" description="Basic and acidic residues" evidence="1">
    <location>
        <begin position="546"/>
        <end position="557"/>
    </location>
</feature>
<evidence type="ECO:0000313" key="4">
    <source>
        <dbReference type="EMBL" id="KAJ2804898.1"/>
    </source>
</evidence>
<dbReference type="SMART" id="SM00233">
    <property type="entry name" value="PH"/>
    <property type="match status" value="1"/>
</dbReference>
<feature type="compositionally biased region" description="Low complexity" evidence="1">
    <location>
        <begin position="1478"/>
        <end position="1491"/>
    </location>
</feature>
<dbReference type="GO" id="GO:0032012">
    <property type="term" value="P:regulation of ARF protein signal transduction"/>
    <property type="evidence" value="ECO:0007669"/>
    <property type="project" value="InterPro"/>
</dbReference>
<gene>
    <name evidence="4" type="ORF">H4R20_002319</name>
</gene>
<feature type="region of interest" description="Disordered" evidence="1">
    <location>
        <begin position="1"/>
        <end position="56"/>
    </location>
</feature>
<feature type="compositionally biased region" description="Low complexity" evidence="1">
    <location>
        <begin position="1227"/>
        <end position="1245"/>
    </location>
</feature>
<feature type="compositionally biased region" description="Low complexity" evidence="1">
    <location>
        <begin position="310"/>
        <end position="325"/>
    </location>
</feature>
<proteinExistence type="predicted"/>
<organism evidence="4 5">
    <name type="scientific">Coemansia guatemalensis</name>
    <dbReference type="NCBI Taxonomy" id="2761395"/>
    <lineage>
        <taxon>Eukaryota</taxon>
        <taxon>Fungi</taxon>
        <taxon>Fungi incertae sedis</taxon>
        <taxon>Zoopagomycota</taxon>
        <taxon>Kickxellomycotina</taxon>
        <taxon>Kickxellomycetes</taxon>
        <taxon>Kickxellales</taxon>
        <taxon>Kickxellaceae</taxon>
        <taxon>Coemansia</taxon>
    </lineage>
</organism>
<feature type="compositionally biased region" description="Polar residues" evidence="1">
    <location>
        <begin position="1"/>
        <end position="11"/>
    </location>
</feature>
<feature type="region of interest" description="Disordered" evidence="1">
    <location>
        <begin position="1160"/>
        <end position="1192"/>
    </location>
</feature>
<feature type="region of interest" description="Disordered" evidence="1">
    <location>
        <begin position="82"/>
        <end position="159"/>
    </location>
</feature>
<feature type="compositionally biased region" description="Low complexity" evidence="1">
    <location>
        <begin position="1091"/>
        <end position="1101"/>
    </location>
</feature>
<evidence type="ECO:0000259" key="3">
    <source>
        <dbReference type="PROSITE" id="PS50190"/>
    </source>
</evidence>
<dbReference type="Gene3D" id="1.10.1000.11">
    <property type="entry name" value="Arf Nucleotide-binding Site Opener,domain 2"/>
    <property type="match status" value="1"/>
</dbReference>
<feature type="compositionally biased region" description="Low complexity" evidence="1">
    <location>
        <begin position="116"/>
        <end position="140"/>
    </location>
</feature>
<dbReference type="PROSITE" id="PS50003">
    <property type="entry name" value="PH_DOMAIN"/>
    <property type="match status" value="1"/>
</dbReference>
<dbReference type="SMART" id="SM00222">
    <property type="entry name" value="Sec7"/>
    <property type="match status" value="1"/>
</dbReference>
<feature type="region of interest" description="Disordered" evidence="1">
    <location>
        <begin position="171"/>
        <end position="198"/>
    </location>
</feature>
<dbReference type="SUPFAM" id="SSF48425">
    <property type="entry name" value="Sec7 domain"/>
    <property type="match status" value="1"/>
</dbReference>
<keyword evidence="5" id="KW-1185">Reference proteome</keyword>
<dbReference type="PROSITE" id="PS50190">
    <property type="entry name" value="SEC7"/>
    <property type="match status" value="1"/>
</dbReference>
<feature type="compositionally biased region" description="Low complexity" evidence="1">
    <location>
        <begin position="759"/>
        <end position="772"/>
    </location>
</feature>
<dbReference type="Gene3D" id="2.30.29.30">
    <property type="entry name" value="Pleckstrin-homology domain (PH domain)/Phosphotyrosine-binding domain (PTB)"/>
    <property type="match status" value="1"/>
</dbReference>
<dbReference type="EMBL" id="JANBUO010000348">
    <property type="protein sequence ID" value="KAJ2804898.1"/>
    <property type="molecule type" value="Genomic_DNA"/>
</dbReference>
<feature type="compositionally biased region" description="Polar residues" evidence="1">
    <location>
        <begin position="242"/>
        <end position="256"/>
    </location>
</feature>
<dbReference type="InterPro" id="IPR023394">
    <property type="entry name" value="Sec7_C_sf"/>
</dbReference>
<dbReference type="Pfam" id="PF15410">
    <property type="entry name" value="PH_9"/>
    <property type="match status" value="1"/>
</dbReference>
<feature type="region of interest" description="Disordered" evidence="1">
    <location>
        <begin position="546"/>
        <end position="565"/>
    </location>
</feature>
<dbReference type="Proteomes" id="UP001140094">
    <property type="component" value="Unassembled WGS sequence"/>
</dbReference>
<dbReference type="InterPro" id="IPR001849">
    <property type="entry name" value="PH_domain"/>
</dbReference>
<feature type="compositionally biased region" description="Low complexity" evidence="1">
    <location>
        <begin position="1166"/>
        <end position="1185"/>
    </location>
</feature>
<dbReference type="InterPro" id="IPR041681">
    <property type="entry name" value="PH_9"/>
</dbReference>
<feature type="compositionally biased region" description="Polar residues" evidence="1">
    <location>
        <begin position="1300"/>
        <end position="1313"/>
    </location>
</feature>
<evidence type="ECO:0000259" key="2">
    <source>
        <dbReference type="PROSITE" id="PS50003"/>
    </source>
</evidence>
<feature type="compositionally biased region" description="Polar residues" evidence="1">
    <location>
        <begin position="177"/>
        <end position="191"/>
    </location>
</feature>
<accession>A0A9W8HVS3</accession>
<feature type="region of interest" description="Disordered" evidence="1">
    <location>
        <begin position="1288"/>
        <end position="1332"/>
    </location>
</feature>
<evidence type="ECO:0008006" key="6">
    <source>
        <dbReference type="Google" id="ProtNLM"/>
    </source>
</evidence>
<feature type="region of interest" description="Disordered" evidence="1">
    <location>
        <begin position="1206"/>
        <end position="1250"/>
    </location>
</feature>
<dbReference type="InterPro" id="IPR035999">
    <property type="entry name" value="Sec7_dom_sf"/>
</dbReference>
<feature type="region of interest" description="Disordered" evidence="1">
    <location>
        <begin position="393"/>
        <end position="414"/>
    </location>
</feature>
<protein>
    <recommendedName>
        <fullName evidence="6">SEC7 domain-containing protein</fullName>
    </recommendedName>
</protein>
<reference evidence="4" key="1">
    <citation type="submission" date="2022-07" db="EMBL/GenBank/DDBJ databases">
        <title>Phylogenomic reconstructions and comparative analyses of Kickxellomycotina fungi.</title>
        <authorList>
            <person name="Reynolds N.K."/>
            <person name="Stajich J.E."/>
            <person name="Barry K."/>
            <person name="Grigoriev I.V."/>
            <person name="Crous P."/>
            <person name="Smith M.E."/>
        </authorList>
    </citation>
    <scope>NUCLEOTIDE SEQUENCE</scope>
    <source>
        <strain evidence="4">NRRL 1565</strain>
    </source>
</reference>
<evidence type="ECO:0000313" key="5">
    <source>
        <dbReference type="Proteomes" id="UP001140094"/>
    </source>
</evidence>
<feature type="domain" description="SEC7" evidence="3">
    <location>
        <begin position="840"/>
        <end position="987"/>
    </location>
</feature>
<feature type="region of interest" description="Disordered" evidence="1">
    <location>
        <begin position="469"/>
        <end position="489"/>
    </location>
</feature>
<sequence length="1593" mass="172349">MQQAVYKQSGTEGALNKPRRSGFDAKPPPAQSGTQNRTAAVSPTYYNSRLNPIRGGSAVSKTAYHNAFQGVPLVAEAHGLPSARKPQAYRKPAEDNLVRRTATDRHGPTADVNTDPSPAAVAAAAANNANPASFARPRPATSAQMTESARNRKSNARVEVSAARMSLPGIQGKGSAVTMQHAQRPSTSAQRTRAEGSAEWRDIHVKSLSRVDTILREAVGLSGSNANRWTVYAPNGGRAHAPNNNGLGISMSQTKGQRSDSEVRQRPGTAHANLAFQPRSEFTDEVRARPSYASETSPTLGLADNGRLEAALTSTPARPSTSSARLGRTLPNQPTLPSSGSRITSMYIPSQRDLVSCGVRRQMSMSNPSVRRIQLSRDESRRSRLFAEYEQLVAPKETEDGAEDDERGDAGDYADYKQNCARSSVSAVAIAKQPPSELGNIAEEAEDSFSSYEDVLDSAWMRNQMTALNSTQPSTGKPLARPATAQYRSDAVRQERRQLRSANTASMYTTGDLFSQQQTRQRWSRIISQNQHLFAPNMVMEQAKEELELEDTERGTEEAGDTARSATHSLVLDLPHSVDLFQDVSQALAERLPPLSAGSTASASSASTVAHRPDSMLLGSRPLSAMLQSQSTSDLLAGNTDRSAFKDASVAKAVANNSNKRESIYIDPESLYGSGLFADEDLPYQQEIHAVKPAQQQQQYQKEKEEERQQDPPQEPHQRGGYTPTIAESSLSEDRLRVPMSMETEVVPTVAVKSRRASSLELSDYSSGSRSSNDALHGNDSSASRAAADSNDDAHARPAPTFADEAVVLGRESHELDGIKPRASTVDRGVRHSAYVREQLRKVEGSTPAMELGAALSKGGQEHKELLDAYLTRFDFCDQPVDFALRQLFREFQLPSESQQIDRVVMGFAMRYHDCNPGLFYSADIVYAYTFAILLLHTDAHNPKVRQKITKSQFTARAKLLDEHEEGQENEMFDEILDIIYDNVTMVEFEYAPSQSSGTVALSGPGSSRGKLDAPLLPMGSTLSEGAKDQSPGITGWLRRMFTPASTTCAPAKPSLSPQDIPSKEQYSYSAVGRRRVGSIVGLGGSTTALPSPLLSRPSTSHGTFPRSGPPTIGASSVEGALESARADFAANATLPRARAHSSGQVSATLALSPIATSFGPPSPSPLSAATSSSGSSVGSGAGAPLVQSPGDSYLTTREMFRSGVARPFKSSPLAGGTIGRGAAPGSPDSDVVSPRSPESPSSPRANLGLASGFTATDLAVPSQPQMVESIRLKGVKSHVKRRVSLRKGRPLSGIIYQPPSMQQEPGSPQQPDQAPRTPMSPALTDSNGNALLRVDMSGRVSRKMERLDNGRRGFVRRWKDIWMVLSGSRLYLFRPSDATHADGQGSPESAVMNQGAASRSAMAIQTIISLRNGVAIVDAAYNKYPHVFRILADNGSEMLVKAPDDDAVAEWMARINCAAAFKTMEIERRIFDETSENGAPGSAGSNPGSSHEPRARLLERKLESLDERLHGIDDKLERCLRLFKQLASMVPLTRQGRAKIVQHAAQARERMKELYMSEQRLTCYKDVLELDLAIEYELEGRLELIGEQALDE</sequence>
<dbReference type="Pfam" id="PF01369">
    <property type="entry name" value="Sec7"/>
    <property type="match status" value="1"/>
</dbReference>
<dbReference type="OrthoDB" id="430364at2759"/>
<feature type="compositionally biased region" description="Polar residues" evidence="1">
    <location>
        <begin position="31"/>
        <end position="50"/>
    </location>
</feature>
<name>A0A9W8HVS3_9FUNG</name>
<feature type="domain" description="PH" evidence="2">
    <location>
        <begin position="1334"/>
        <end position="1461"/>
    </location>
</feature>
<feature type="compositionally biased region" description="Basic and acidic residues" evidence="1">
    <location>
        <begin position="701"/>
        <end position="718"/>
    </location>
</feature>
<feature type="region of interest" description="Disordered" evidence="1">
    <location>
        <begin position="1091"/>
        <end position="1116"/>
    </location>
</feature>
<dbReference type="InterPro" id="IPR000904">
    <property type="entry name" value="Sec7_dom"/>
</dbReference>